<evidence type="ECO:0000313" key="3">
    <source>
        <dbReference type="Proteomes" id="UP000429958"/>
    </source>
</evidence>
<dbReference type="GO" id="GO:0004534">
    <property type="term" value="F:5'-3' RNA exonuclease activity"/>
    <property type="evidence" value="ECO:0007669"/>
    <property type="project" value="TreeGrafter"/>
</dbReference>
<dbReference type="InterPro" id="IPR004013">
    <property type="entry name" value="PHP_dom"/>
</dbReference>
<comment type="caution">
    <text evidence="2">The sequence shown here is derived from an EMBL/GenBank/DDBJ whole genome shotgun (WGS) entry which is preliminary data.</text>
</comment>
<proteinExistence type="predicted"/>
<feature type="domain" description="Polymerase/histidinol phosphatase N-terminal" evidence="1">
    <location>
        <begin position="6"/>
        <end position="73"/>
    </location>
</feature>
<gene>
    <name evidence="2" type="ORF">FYJ39_02025</name>
</gene>
<reference evidence="2 3" key="1">
    <citation type="submission" date="2019-08" db="EMBL/GenBank/DDBJ databases">
        <title>In-depth cultivation of the pig gut microbiome towards novel bacterial diversity and tailored functional studies.</title>
        <authorList>
            <person name="Wylensek D."/>
            <person name="Hitch T.C.A."/>
            <person name="Clavel T."/>
        </authorList>
    </citation>
    <scope>NUCLEOTIDE SEQUENCE [LARGE SCALE GENOMIC DNA]</scope>
    <source>
        <strain evidence="2 3">WCA-389-WT-23D1</strain>
    </source>
</reference>
<dbReference type="GO" id="GO:0035312">
    <property type="term" value="F:5'-3' DNA exonuclease activity"/>
    <property type="evidence" value="ECO:0007669"/>
    <property type="project" value="TreeGrafter"/>
</dbReference>
<protein>
    <submittedName>
        <fullName evidence="2">PHP domain-containing protein</fullName>
    </submittedName>
</protein>
<dbReference type="EMBL" id="VUMD01000001">
    <property type="protein sequence ID" value="MSS35391.1"/>
    <property type="molecule type" value="Genomic_DNA"/>
</dbReference>
<dbReference type="Proteomes" id="UP000429958">
    <property type="component" value="Unassembled WGS sequence"/>
</dbReference>
<name>A0A7X2NII6_9CLOT</name>
<keyword evidence="3" id="KW-1185">Reference proteome</keyword>
<dbReference type="AlphaFoldDB" id="A0A7X2NII6"/>
<evidence type="ECO:0000259" key="1">
    <source>
        <dbReference type="SMART" id="SM00481"/>
    </source>
</evidence>
<dbReference type="InterPro" id="IPR016195">
    <property type="entry name" value="Pol/histidinol_Pase-like"/>
</dbReference>
<dbReference type="PANTHER" id="PTHR42924:SF3">
    <property type="entry name" value="POLYMERASE_HISTIDINOL PHOSPHATASE N-TERMINAL DOMAIN-CONTAINING PROTEIN"/>
    <property type="match status" value="1"/>
</dbReference>
<dbReference type="SMART" id="SM00481">
    <property type="entry name" value="POLIIIAc"/>
    <property type="match status" value="1"/>
</dbReference>
<dbReference type="Gene3D" id="3.20.20.140">
    <property type="entry name" value="Metal-dependent hydrolases"/>
    <property type="match status" value="1"/>
</dbReference>
<dbReference type="NCBIfam" id="NF038032">
    <property type="entry name" value="CehA_McbA_metalo"/>
    <property type="match status" value="1"/>
</dbReference>
<dbReference type="InterPro" id="IPR052018">
    <property type="entry name" value="PHP_domain"/>
</dbReference>
<dbReference type="Pfam" id="PF02811">
    <property type="entry name" value="PHP"/>
    <property type="match status" value="1"/>
</dbReference>
<organism evidence="2 3">
    <name type="scientific">Clostridium porci</name>
    <dbReference type="NCBI Taxonomy" id="2605778"/>
    <lineage>
        <taxon>Bacteria</taxon>
        <taxon>Bacillati</taxon>
        <taxon>Bacillota</taxon>
        <taxon>Clostridia</taxon>
        <taxon>Eubacteriales</taxon>
        <taxon>Clostridiaceae</taxon>
        <taxon>Clostridium</taxon>
    </lineage>
</organism>
<dbReference type="SUPFAM" id="SSF89550">
    <property type="entry name" value="PHP domain-like"/>
    <property type="match status" value="1"/>
</dbReference>
<evidence type="ECO:0000313" key="2">
    <source>
        <dbReference type="EMBL" id="MSS35391.1"/>
    </source>
</evidence>
<dbReference type="PANTHER" id="PTHR42924">
    <property type="entry name" value="EXONUCLEASE"/>
    <property type="match status" value="1"/>
</dbReference>
<accession>A0A7X2NII6</accession>
<dbReference type="InterPro" id="IPR003141">
    <property type="entry name" value="Pol/His_phosphatase_N"/>
</dbReference>
<dbReference type="RefSeq" id="WP_154470786.1">
    <property type="nucleotide sequence ID" value="NZ_VUMD01000001.1"/>
</dbReference>
<sequence length="325" mass="36426">MKFQRAELHNHTTESDGSLNVEELLQWGEMQGYEVLAITDHNTCSGHRKAEHCIQKKQLSLNLIKGIEITTFYGHILALKTDRMPDLRELDPNSPELFFKKIRSAGASAIGLAHPCCIGRPVMAGCRFDMKLRDWNVIDYIEVFNTSTGIDEYGEQFIGNGQALTLWEDKVLAGYSLAAVSGKDIHQKPSDENCMITYAVFDDEEEIENLSDAVVGAILTRKTMVTKGPLMWASLKGGILTVTLDNSSDYFSWCEKYRKTDPMLVIRDDCNNRKEIKFLPEDTEIRVELSGNAKRAVVRLYDGDVDIMSLNAAGICAQDKGRTCS</sequence>